<feature type="compositionally biased region" description="Low complexity" evidence="1">
    <location>
        <begin position="44"/>
        <end position="57"/>
    </location>
</feature>
<reference evidence="2" key="1">
    <citation type="submission" date="2021-06" db="EMBL/GenBank/DDBJ databases">
        <authorList>
            <person name="Kallberg Y."/>
            <person name="Tangrot J."/>
            <person name="Rosling A."/>
        </authorList>
    </citation>
    <scope>NUCLEOTIDE SEQUENCE</scope>
    <source>
        <strain evidence="2">IN212</strain>
    </source>
</reference>
<feature type="compositionally biased region" description="Polar residues" evidence="1">
    <location>
        <begin position="114"/>
        <end position="124"/>
    </location>
</feature>
<dbReference type="AlphaFoldDB" id="A0A9N9NPW2"/>
<dbReference type="OrthoDB" id="2443439at2759"/>
<comment type="caution">
    <text evidence="2">The sequence shown here is derived from an EMBL/GenBank/DDBJ whole genome shotgun (WGS) entry which is preliminary data.</text>
</comment>
<feature type="compositionally biased region" description="Polar residues" evidence="1">
    <location>
        <begin position="31"/>
        <end position="43"/>
    </location>
</feature>
<organism evidence="2 3">
    <name type="scientific">Racocetra fulgida</name>
    <dbReference type="NCBI Taxonomy" id="60492"/>
    <lineage>
        <taxon>Eukaryota</taxon>
        <taxon>Fungi</taxon>
        <taxon>Fungi incertae sedis</taxon>
        <taxon>Mucoromycota</taxon>
        <taxon>Glomeromycotina</taxon>
        <taxon>Glomeromycetes</taxon>
        <taxon>Diversisporales</taxon>
        <taxon>Gigasporaceae</taxon>
        <taxon>Racocetra</taxon>
    </lineage>
</organism>
<keyword evidence="3" id="KW-1185">Reference proteome</keyword>
<dbReference type="EMBL" id="CAJVPZ010040138">
    <property type="protein sequence ID" value="CAG8758922.1"/>
    <property type="molecule type" value="Genomic_DNA"/>
</dbReference>
<feature type="region of interest" description="Disordered" evidence="1">
    <location>
        <begin position="31"/>
        <end position="81"/>
    </location>
</feature>
<name>A0A9N9NPW2_9GLOM</name>
<evidence type="ECO:0000256" key="1">
    <source>
        <dbReference type="SAM" id="MobiDB-lite"/>
    </source>
</evidence>
<dbReference type="Proteomes" id="UP000789396">
    <property type="component" value="Unassembled WGS sequence"/>
</dbReference>
<evidence type="ECO:0000313" key="2">
    <source>
        <dbReference type="EMBL" id="CAG8758922.1"/>
    </source>
</evidence>
<protein>
    <submittedName>
        <fullName evidence="2">3069_t:CDS:1</fullName>
    </submittedName>
</protein>
<feature type="region of interest" description="Disordered" evidence="1">
    <location>
        <begin position="105"/>
        <end position="124"/>
    </location>
</feature>
<feature type="compositionally biased region" description="Polar residues" evidence="1">
    <location>
        <begin position="64"/>
        <end position="78"/>
    </location>
</feature>
<proteinExistence type="predicted"/>
<evidence type="ECO:0000313" key="3">
    <source>
        <dbReference type="Proteomes" id="UP000789396"/>
    </source>
</evidence>
<accession>A0A9N9NPW2</accession>
<feature type="non-terminal residue" evidence="2">
    <location>
        <position position="203"/>
    </location>
</feature>
<sequence length="203" mass="22861">QRDKEKTNLIAKLDDDIKEIKQEQIAINLSVQGDTSIPKSPINSESQVTPQSSVSPPIEDDSNAKNSPNVTQHICSESKTLEEKEDDEFIDLVYKEKVSNEIRQKRREKKFQDSADTSSNISHEQKNIQSIFNESGDREPEGISSDQVQGSEIKILYNQKVEQGIMHELNVCSKESISIQDIDVQIPELPLESILIVSNEVTP</sequence>
<gene>
    <name evidence="2" type="ORF">RFULGI_LOCUS14155</name>
</gene>